<organism evidence="1 2">
    <name type="scientific">Tripterygium wilfordii</name>
    <name type="common">Thunder God vine</name>
    <dbReference type="NCBI Taxonomy" id="458696"/>
    <lineage>
        <taxon>Eukaryota</taxon>
        <taxon>Viridiplantae</taxon>
        <taxon>Streptophyta</taxon>
        <taxon>Embryophyta</taxon>
        <taxon>Tracheophyta</taxon>
        <taxon>Spermatophyta</taxon>
        <taxon>Magnoliopsida</taxon>
        <taxon>eudicotyledons</taxon>
        <taxon>Gunneridae</taxon>
        <taxon>Pentapetalae</taxon>
        <taxon>rosids</taxon>
        <taxon>fabids</taxon>
        <taxon>Celastrales</taxon>
        <taxon>Celastraceae</taxon>
        <taxon>Tripterygium</taxon>
    </lineage>
</organism>
<gene>
    <name evidence="1" type="ORF">HS088_TW06G00589</name>
</gene>
<dbReference type="Proteomes" id="UP000593562">
    <property type="component" value="Unassembled WGS sequence"/>
</dbReference>
<sequence length="75" mass="8379">MENISMEIGSVDLPKRSLAGSEIEKEVVVERSGGSNMKKKGAEKKKLLSMYSPRMQCEETSTKISKRRRSCGDNI</sequence>
<protein>
    <submittedName>
        <fullName evidence="1">Uncharacterized protein</fullName>
    </submittedName>
</protein>
<keyword evidence="2" id="KW-1185">Reference proteome</keyword>
<dbReference type="AlphaFoldDB" id="A0A7J7DJD9"/>
<reference evidence="1 2" key="1">
    <citation type="journal article" date="2020" name="Nat. Commun.">
        <title>Genome of Tripterygium wilfordii and identification of cytochrome P450 involved in triptolide biosynthesis.</title>
        <authorList>
            <person name="Tu L."/>
            <person name="Su P."/>
            <person name="Zhang Z."/>
            <person name="Gao L."/>
            <person name="Wang J."/>
            <person name="Hu T."/>
            <person name="Zhou J."/>
            <person name="Zhang Y."/>
            <person name="Zhao Y."/>
            <person name="Liu Y."/>
            <person name="Song Y."/>
            <person name="Tong Y."/>
            <person name="Lu Y."/>
            <person name="Yang J."/>
            <person name="Xu C."/>
            <person name="Jia M."/>
            <person name="Peters R.J."/>
            <person name="Huang L."/>
            <person name="Gao W."/>
        </authorList>
    </citation>
    <scope>NUCLEOTIDE SEQUENCE [LARGE SCALE GENOMIC DNA]</scope>
    <source>
        <strain evidence="2">cv. XIE 37</strain>
        <tissue evidence="1">Leaf</tissue>
    </source>
</reference>
<proteinExistence type="predicted"/>
<evidence type="ECO:0000313" key="1">
    <source>
        <dbReference type="EMBL" id="KAF5746418.1"/>
    </source>
</evidence>
<evidence type="ECO:0000313" key="2">
    <source>
        <dbReference type="Proteomes" id="UP000593562"/>
    </source>
</evidence>
<accession>A0A7J7DJD9</accession>
<dbReference type="EMBL" id="JAAARO010000006">
    <property type="protein sequence ID" value="KAF5746418.1"/>
    <property type="molecule type" value="Genomic_DNA"/>
</dbReference>
<dbReference type="InParanoid" id="A0A7J7DJD9"/>
<name>A0A7J7DJD9_TRIWF</name>
<comment type="caution">
    <text evidence="1">The sequence shown here is derived from an EMBL/GenBank/DDBJ whole genome shotgun (WGS) entry which is preliminary data.</text>
</comment>